<dbReference type="InterPro" id="IPR011765">
    <property type="entry name" value="Pept_M16_N"/>
</dbReference>
<dbReference type="Pfam" id="PF00675">
    <property type="entry name" value="Peptidase_M16"/>
    <property type="match status" value="1"/>
</dbReference>
<comment type="cofactor">
    <cofactor evidence="1">
        <name>Zn(2+)</name>
        <dbReference type="ChEBI" id="CHEBI:29105"/>
    </cofactor>
</comment>
<feature type="domain" description="Peptidase M16 N-terminal" evidence="10">
    <location>
        <begin position="76"/>
        <end position="199"/>
    </location>
</feature>
<dbReference type="GO" id="GO:0046872">
    <property type="term" value="F:metal ion binding"/>
    <property type="evidence" value="ECO:0007669"/>
    <property type="project" value="UniProtKB-KW"/>
</dbReference>
<evidence type="ECO:0000256" key="6">
    <source>
        <dbReference type="ARBA" id="ARBA00022833"/>
    </source>
</evidence>
<proteinExistence type="inferred from homology"/>
<dbReference type="InterPro" id="IPR011249">
    <property type="entry name" value="Metalloenz_LuxS/M16"/>
</dbReference>
<keyword evidence="13" id="KW-1185">Reference proteome</keyword>
<gene>
    <name evidence="12" type="ORF">HKD42_02500</name>
</gene>
<evidence type="ECO:0000256" key="2">
    <source>
        <dbReference type="ARBA" id="ARBA00007261"/>
    </source>
</evidence>
<feature type="domain" description="Peptidase M16 C-terminal" evidence="11">
    <location>
        <begin position="711"/>
        <end position="892"/>
    </location>
</feature>
<dbReference type="EMBL" id="JABCRE010000002">
    <property type="protein sequence ID" value="NMW30929.1"/>
    <property type="molecule type" value="Genomic_DNA"/>
</dbReference>
<comment type="similarity">
    <text evidence="2 8">Belongs to the peptidase M16 family.</text>
</comment>
<comment type="caution">
    <text evidence="12">The sequence shown here is derived from an EMBL/GenBank/DDBJ whole genome shotgun (WGS) entry which is preliminary data.</text>
</comment>
<dbReference type="Proteomes" id="UP000561181">
    <property type="component" value="Unassembled WGS sequence"/>
</dbReference>
<dbReference type="GO" id="GO:0004222">
    <property type="term" value="F:metalloendopeptidase activity"/>
    <property type="evidence" value="ECO:0007669"/>
    <property type="project" value="InterPro"/>
</dbReference>
<evidence type="ECO:0000256" key="5">
    <source>
        <dbReference type="ARBA" id="ARBA00022801"/>
    </source>
</evidence>
<keyword evidence="4" id="KW-0479">Metal-binding</keyword>
<evidence type="ECO:0000259" key="11">
    <source>
        <dbReference type="Pfam" id="PF05193"/>
    </source>
</evidence>
<reference evidence="12 13" key="1">
    <citation type="submission" date="2020-04" db="EMBL/GenBank/DDBJ databases">
        <authorList>
            <person name="Liu A."/>
        </authorList>
    </citation>
    <scope>NUCLEOTIDE SEQUENCE [LARGE SCALE GENOMIC DNA]</scope>
    <source>
        <strain evidence="12 13">RZ02</strain>
    </source>
</reference>
<evidence type="ECO:0000256" key="7">
    <source>
        <dbReference type="ARBA" id="ARBA00023049"/>
    </source>
</evidence>
<dbReference type="InterPro" id="IPR001431">
    <property type="entry name" value="Pept_M16_Zn_BS"/>
</dbReference>
<keyword evidence="3" id="KW-0645">Protease</keyword>
<dbReference type="SUPFAM" id="SSF63411">
    <property type="entry name" value="LuxS/MPP-like metallohydrolase"/>
    <property type="match status" value="3"/>
</dbReference>
<accession>A0A848QJI2</accession>
<dbReference type="InterPro" id="IPR007863">
    <property type="entry name" value="Peptidase_M16_C"/>
</dbReference>
<dbReference type="Pfam" id="PF05193">
    <property type="entry name" value="Peptidase_M16_C"/>
    <property type="match status" value="2"/>
</dbReference>
<feature type="signal peptide" evidence="9">
    <location>
        <begin position="1"/>
        <end position="25"/>
    </location>
</feature>
<sequence>MTLRTAAHAALSLALTTAFTPPALAQETPEPGPKVSADDVAGPVNWNPADWDLEDSEFTPEAGWYFGKLDNGVRYIIRPNNRPEGTALVRMVIGAGSIDEQDDEQGFAHYVEHMAFNGSTNIPEGEMIKLLEREGLAFGADTNASTGFDETQYKLDLPRNDEALLDTALMLMRETVSELTITPEAVARERGVILSERRVRNGYAFKNTIDGLKFAYPDARISKRLPIGILETLEGATAEGLRGFWEREYVPQDTVLIVVGDFQPALVEQKIQARFADWRSKVSVDQPDHGPVDLTQKGQTDIYLDPALTESITLIRHGAYIDRPDTVAERRQGTLRRIGQSIINRRLQRLQRSEDPPFRGVNVSTSNFFEEARSTQVSVSTVEGQWQRGLDAAIDEYRRALIYGFTEAEIAEQISNGRTSLENAIANKGTRSNATFTSRAFTIANGDLVPDSPEAGLARFNAVAEIASPQAVLSALRENVVDLEKPLIRFTGKSAPEGGSDALRAAVEAAFARDVTPPEDNGIAEFAYTDFGTPGTVVEDGKIQDFGIRTLRFANGVRVNLKPTDLQDNVVSIRMHVDGGRMLRTAEDPQAVTIASLLTRGGLGKHSTDELQSILAGKSVRGNFGDSAETFLSSATTTPKDFRLQMQLLTAFLADPGYRPEGLGSWYNGLDDFFGRLGKTPGSAYSEASNRILSDGDPRFTRPAIEQYRALNYERLRTTISDRLQNGAIEVSIVGDFEEDAVIAVLAETIGALPQREAEFRPYDDERRDRSFTDNRGLKIIPHDGEADQALLRMVWPTDDAEDVKQATAFTVLARITRLMLTEKLREELGQTYSPSVSDNQSRVFRDYGTFAMGAAVDVTQLDATKAALMDVLTELRSEAPDEDLMQRARQPLLEAIDNRLKSNRSWMSLVDRAQSETEDVERFRTARERYTAVTGAEILALARQYLALEEAVEFRVVPRALAEQMATSER</sequence>
<keyword evidence="9" id="KW-0732">Signal</keyword>
<evidence type="ECO:0000256" key="1">
    <source>
        <dbReference type="ARBA" id="ARBA00001947"/>
    </source>
</evidence>
<dbReference type="InterPro" id="IPR050626">
    <property type="entry name" value="Peptidase_M16"/>
</dbReference>
<dbReference type="GO" id="GO:0006508">
    <property type="term" value="P:proteolysis"/>
    <property type="evidence" value="ECO:0007669"/>
    <property type="project" value="UniProtKB-KW"/>
</dbReference>
<keyword evidence="7" id="KW-0482">Metalloprotease</keyword>
<keyword evidence="5" id="KW-0378">Hydrolase</keyword>
<evidence type="ECO:0000256" key="3">
    <source>
        <dbReference type="ARBA" id="ARBA00022670"/>
    </source>
</evidence>
<evidence type="ECO:0000256" key="9">
    <source>
        <dbReference type="SAM" id="SignalP"/>
    </source>
</evidence>
<evidence type="ECO:0000313" key="13">
    <source>
        <dbReference type="Proteomes" id="UP000561181"/>
    </source>
</evidence>
<dbReference type="RefSeq" id="WP_170010003.1">
    <property type="nucleotide sequence ID" value="NZ_JABCRE010000002.1"/>
</dbReference>
<dbReference type="PANTHER" id="PTHR43690:SF17">
    <property type="entry name" value="PROTEIN YHJJ"/>
    <property type="match status" value="1"/>
</dbReference>
<evidence type="ECO:0000256" key="4">
    <source>
        <dbReference type="ARBA" id="ARBA00022723"/>
    </source>
</evidence>
<feature type="chain" id="PRO_5032554786" evidence="9">
    <location>
        <begin position="26"/>
        <end position="971"/>
    </location>
</feature>
<dbReference type="AlphaFoldDB" id="A0A848QJI2"/>
<organism evidence="12 13">
    <name type="scientific">Pontixanthobacter rizhaonensis</name>
    <dbReference type="NCBI Taxonomy" id="2730337"/>
    <lineage>
        <taxon>Bacteria</taxon>
        <taxon>Pseudomonadati</taxon>
        <taxon>Pseudomonadota</taxon>
        <taxon>Alphaproteobacteria</taxon>
        <taxon>Sphingomonadales</taxon>
        <taxon>Erythrobacteraceae</taxon>
        <taxon>Pontixanthobacter</taxon>
    </lineage>
</organism>
<dbReference type="Gene3D" id="3.30.830.10">
    <property type="entry name" value="Metalloenzyme, LuxS/M16 peptidase-like"/>
    <property type="match status" value="4"/>
</dbReference>
<protein>
    <submittedName>
        <fullName evidence="12">Insulinase family protein</fullName>
    </submittedName>
</protein>
<evidence type="ECO:0000313" key="12">
    <source>
        <dbReference type="EMBL" id="NMW30929.1"/>
    </source>
</evidence>
<feature type="domain" description="Peptidase M16 C-terminal" evidence="11">
    <location>
        <begin position="237"/>
        <end position="414"/>
    </location>
</feature>
<evidence type="ECO:0000256" key="8">
    <source>
        <dbReference type="RuleBase" id="RU004447"/>
    </source>
</evidence>
<dbReference type="PANTHER" id="PTHR43690">
    <property type="entry name" value="NARDILYSIN"/>
    <property type="match status" value="1"/>
</dbReference>
<dbReference type="PROSITE" id="PS00143">
    <property type="entry name" value="INSULINASE"/>
    <property type="match status" value="1"/>
</dbReference>
<name>A0A848QJI2_9SPHN</name>
<evidence type="ECO:0000259" key="10">
    <source>
        <dbReference type="Pfam" id="PF00675"/>
    </source>
</evidence>
<keyword evidence="6" id="KW-0862">Zinc</keyword>